<reference evidence="11 12" key="1">
    <citation type="journal article" date="2003" name="Int. J. Syst. Evol. Microbiol.">
        <title>Virgibacillus carmonensis sp. nov., Virgibacillus necropolis sp. nov. and Virgibacillus picturae sp. nov., three novel species isolated from deteriorated mural paintings, transfer of the species of the genus salibacillus to Virgibacillus, as Virgibacillus marismortui comb. nov. and Virgibacillus salexigens comb. nov., and emended description of the genus Virgibacillus.</title>
        <authorList>
            <person name="Heyrman J."/>
            <person name="Logan N.A."/>
            <person name="Busse H.J."/>
            <person name="Balcaen A."/>
            <person name="Lebbe L."/>
            <person name="Rodriguez-Diaz M."/>
            <person name="Swings J."/>
            <person name="De Vos P."/>
        </authorList>
    </citation>
    <scope>NUCLEOTIDE SEQUENCE [LARGE SCALE GENOMIC DNA]</scope>
    <source>
        <strain evidence="11 12">LMG 19488</strain>
    </source>
</reference>
<evidence type="ECO:0000256" key="8">
    <source>
        <dbReference type="HAMAP-Rule" id="MF_00260"/>
    </source>
</evidence>
<evidence type="ECO:0000256" key="4">
    <source>
        <dbReference type="ARBA" id="ARBA00011245"/>
    </source>
</evidence>
<feature type="modified residue" description="S-(dipyrrolylmethanemethyl)cysteine" evidence="8">
    <location>
        <position position="241"/>
    </location>
</feature>
<comment type="cofactor">
    <cofactor evidence="8">
        <name>dipyrromethane</name>
        <dbReference type="ChEBI" id="CHEBI:60342"/>
    </cofactor>
    <text evidence="8">Binds 1 dipyrromethane group covalently.</text>
</comment>
<dbReference type="GO" id="GO:0005737">
    <property type="term" value="C:cytoplasm"/>
    <property type="evidence" value="ECO:0007669"/>
    <property type="project" value="UniProtKB-UniRule"/>
</dbReference>
<feature type="domain" description="Porphobilinogen deaminase C-terminal" evidence="10">
    <location>
        <begin position="225"/>
        <end position="292"/>
    </location>
</feature>
<dbReference type="SUPFAM" id="SSF53850">
    <property type="entry name" value="Periplasmic binding protein-like II"/>
    <property type="match status" value="1"/>
</dbReference>
<evidence type="ECO:0000256" key="6">
    <source>
        <dbReference type="ARBA" id="ARBA00023244"/>
    </source>
</evidence>
<dbReference type="Gene3D" id="3.30.160.40">
    <property type="entry name" value="Porphobilinogen deaminase, C-terminal domain"/>
    <property type="match status" value="1"/>
</dbReference>
<dbReference type="PRINTS" id="PR00151">
    <property type="entry name" value="PORPHBDMNASE"/>
</dbReference>
<dbReference type="RefSeq" id="WP_089531939.1">
    <property type="nucleotide sequence ID" value="NZ_CP022437.1"/>
</dbReference>
<evidence type="ECO:0000256" key="7">
    <source>
        <dbReference type="ARBA" id="ARBA00048169"/>
    </source>
</evidence>
<dbReference type="InterPro" id="IPR036803">
    <property type="entry name" value="Porphobilinogen_deaminase_C_sf"/>
</dbReference>
<dbReference type="Gene3D" id="3.40.190.10">
    <property type="entry name" value="Periplasmic binding protein-like II"/>
    <property type="match status" value="2"/>
</dbReference>
<dbReference type="PANTHER" id="PTHR11557">
    <property type="entry name" value="PORPHOBILINOGEN DEAMINASE"/>
    <property type="match status" value="1"/>
</dbReference>
<dbReference type="InterPro" id="IPR022418">
    <property type="entry name" value="Porphobilinogen_deaminase_C"/>
</dbReference>
<dbReference type="NCBIfam" id="TIGR00212">
    <property type="entry name" value="hemC"/>
    <property type="match status" value="1"/>
</dbReference>
<dbReference type="InterPro" id="IPR000860">
    <property type="entry name" value="HemC"/>
</dbReference>
<evidence type="ECO:0000259" key="10">
    <source>
        <dbReference type="Pfam" id="PF03900"/>
    </source>
</evidence>
<evidence type="ECO:0000259" key="9">
    <source>
        <dbReference type="Pfam" id="PF01379"/>
    </source>
</evidence>
<feature type="domain" description="Porphobilinogen deaminase N-terminal" evidence="9">
    <location>
        <begin position="4"/>
        <end position="212"/>
    </location>
</feature>
<keyword evidence="12" id="KW-1185">Reference proteome</keyword>
<evidence type="ECO:0000256" key="3">
    <source>
        <dbReference type="ARBA" id="ARBA00005638"/>
    </source>
</evidence>
<dbReference type="PIRSF" id="PIRSF001438">
    <property type="entry name" value="4pyrrol_synth_OHMeBilane_synth"/>
    <property type="match status" value="1"/>
</dbReference>
<dbReference type="HAMAP" id="MF_00260">
    <property type="entry name" value="Porphobil_deam"/>
    <property type="match status" value="1"/>
</dbReference>
<keyword evidence="5 8" id="KW-0808">Transferase</keyword>
<proteinExistence type="inferred from homology"/>
<evidence type="ECO:0000256" key="5">
    <source>
        <dbReference type="ARBA" id="ARBA00022679"/>
    </source>
</evidence>
<dbReference type="EC" id="2.5.1.61" evidence="8"/>
<evidence type="ECO:0000256" key="2">
    <source>
        <dbReference type="ARBA" id="ARBA00004735"/>
    </source>
</evidence>
<dbReference type="Pfam" id="PF01379">
    <property type="entry name" value="Porphobil_deam"/>
    <property type="match status" value="1"/>
</dbReference>
<dbReference type="GO" id="GO:0006782">
    <property type="term" value="P:protoporphyrinogen IX biosynthetic process"/>
    <property type="evidence" value="ECO:0007669"/>
    <property type="project" value="UniProtKB-UniRule"/>
</dbReference>
<dbReference type="AlphaFoldDB" id="A0A221MBN7"/>
<accession>A0A221MBN7</accession>
<dbReference type="CDD" id="cd13646">
    <property type="entry name" value="PBP2_EcHMBS_like"/>
    <property type="match status" value="1"/>
</dbReference>
<comment type="similarity">
    <text evidence="3 8">Belongs to the HMBS family.</text>
</comment>
<dbReference type="OrthoDB" id="9810298at2"/>
<comment type="catalytic activity">
    <reaction evidence="7 8">
        <text>4 porphobilinogen + H2O = hydroxymethylbilane + 4 NH4(+)</text>
        <dbReference type="Rhea" id="RHEA:13185"/>
        <dbReference type="ChEBI" id="CHEBI:15377"/>
        <dbReference type="ChEBI" id="CHEBI:28938"/>
        <dbReference type="ChEBI" id="CHEBI:57845"/>
        <dbReference type="ChEBI" id="CHEBI:58126"/>
        <dbReference type="EC" id="2.5.1.61"/>
    </reaction>
</comment>
<protein>
    <recommendedName>
        <fullName evidence="8">Porphobilinogen deaminase</fullName>
        <shortName evidence="8">PBG</shortName>
        <ecNumber evidence="8">2.5.1.61</ecNumber>
    </recommendedName>
    <alternativeName>
        <fullName evidence="8">Hydroxymethylbilane synthase</fullName>
        <shortName evidence="8">HMBS</shortName>
    </alternativeName>
    <alternativeName>
        <fullName evidence="8">Pre-uroporphyrinogen synthase</fullName>
    </alternativeName>
</protein>
<dbReference type="Proteomes" id="UP000204391">
    <property type="component" value="Chromosome"/>
</dbReference>
<dbReference type="InterPro" id="IPR022417">
    <property type="entry name" value="Porphobilin_deaminase_N"/>
</dbReference>
<dbReference type="FunFam" id="3.40.190.10:FF:000005">
    <property type="entry name" value="Porphobilinogen deaminase"/>
    <property type="match status" value="1"/>
</dbReference>
<comment type="subunit">
    <text evidence="4 8">Monomer.</text>
</comment>
<dbReference type="SUPFAM" id="SSF54782">
    <property type="entry name" value="Porphobilinogen deaminase (hydroxymethylbilane synthase), C-terminal domain"/>
    <property type="match status" value="1"/>
</dbReference>
<organism evidence="11 12">
    <name type="scientific">Virgibacillus necropolis</name>
    <dbReference type="NCBI Taxonomy" id="163877"/>
    <lineage>
        <taxon>Bacteria</taxon>
        <taxon>Bacillati</taxon>
        <taxon>Bacillota</taxon>
        <taxon>Bacilli</taxon>
        <taxon>Bacillales</taxon>
        <taxon>Bacillaceae</taxon>
        <taxon>Virgibacillus</taxon>
    </lineage>
</organism>
<dbReference type="KEGG" id="vne:CFK40_08725"/>
<evidence type="ECO:0000313" key="11">
    <source>
        <dbReference type="EMBL" id="ASN05088.1"/>
    </source>
</evidence>
<name>A0A221MBN7_9BACI</name>
<comment type="pathway">
    <text evidence="2">Porphyrin-containing compound metabolism; protoporphyrin-IX biosynthesis; coproporphyrinogen-III from 5-aminolevulinate: step 2/4.</text>
</comment>
<dbReference type="PROSITE" id="PS00533">
    <property type="entry name" value="PORPHOBILINOGEN_DEAM"/>
    <property type="match status" value="1"/>
</dbReference>
<comment type="function">
    <text evidence="1 8">Tetrapolymerization of the monopyrrole PBG into the hydroxymethylbilane pre-uroporphyrinogen in several discrete steps.</text>
</comment>
<dbReference type="FunFam" id="3.40.190.10:FF:000004">
    <property type="entry name" value="Porphobilinogen deaminase"/>
    <property type="match status" value="1"/>
</dbReference>
<sequence length="309" mass="34014">MRKIIVGTRKSNLALTQTNWVINELKKAGVPYEFETKKIVTKGDKILDVTLSKVGGKGLFVKEIEQAMYDKEIDFAVHSMKDMPSEMPEGLSIACIPERADHRDAYIAKNHVKLNNLPEGAIVGTSSLRRAAQVLAQRPDVTIKSVRGNIETRLRKLQEEDYDAIILAVAGMQRVGWNEAIITDYLDPEVCLPAVGQGALAIECRTDDDEVKEMLAKINNGYTTRTVTAERTFLKLLEGSCQVPIAGYAYLEKDEVILTALVSSADGTVILKETIRGNDPIAVGKEASSNLIARGAKDIVDEVKEELNE</sequence>
<gene>
    <name evidence="8" type="primary">hemC</name>
    <name evidence="11" type="ORF">CFK40_08725</name>
</gene>
<comment type="miscellaneous">
    <text evidence="8">The porphobilinogen subunits are added to the dipyrromethane group.</text>
</comment>
<dbReference type="GO" id="GO:0004418">
    <property type="term" value="F:hydroxymethylbilane synthase activity"/>
    <property type="evidence" value="ECO:0007669"/>
    <property type="project" value="UniProtKB-UniRule"/>
</dbReference>
<dbReference type="InterPro" id="IPR022419">
    <property type="entry name" value="Porphobilin_deaminase_cofac_BS"/>
</dbReference>
<dbReference type="EMBL" id="CP022437">
    <property type="protein sequence ID" value="ASN05088.1"/>
    <property type="molecule type" value="Genomic_DNA"/>
</dbReference>
<keyword evidence="6 8" id="KW-0627">Porphyrin biosynthesis</keyword>
<dbReference type="PANTHER" id="PTHR11557:SF0">
    <property type="entry name" value="PORPHOBILINOGEN DEAMINASE"/>
    <property type="match status" value="1"/>
</dbReference>
<dbReference type="Pfam" id="PF03900">
    <property type="entry name" value="Porphobil_deamC"/>
    <property type="match status" value="1"/>
</dbReference>
<evidence type="ECO:0000256" key="1">
    <source>
        <dbReference type="ARBA" id="ARBA00002869"/>
    </source>
</evidence>
<evidence type="ECO:0000313" key="12">
    <source>
        <dbReference type="Proteomes" id="UP000204391"/>
    </source>
</evidence>